<keyword evidence="2" id="KW-0418">Kinase</keyword>
<dbReference type="SUPFAM" id="SSF52540">
    <property type="entry name" value="P-loop containing nucleoside triphosphate hydrolases"/>
    <property type="match status" value="1"/>
</dbReference>
<keyword evidence="2" id="KW-0808">Transferase</keyword>
<sequence>MSGDERVVPLDRVVRRVLEGVSGRDSRYVIGIAGPPGAGKSTLADALREAFGSAHGVRIAEIAPMDGYHLSNAELRVRGDLARKGEPDTFDAAGYVENLGRLRHAPIGEPVPWPTFDRRIEEPTPAGVVFTRQRVVITEGNYLLCDGAWSGVRDLLDERWYLDADRDVLERRLLRRHLRGGRTADAARAKVRDSDLRNADLIARTRSRADLVLRERQGGYYAVVR</sequence>
<dbReference type="PANTHER" id="PTHR10285">
    <property type="entry name" value="URIDINE KINASE"/>
    <property type="match status" value="1"/>
</dbReference>
<evidence type="ECO:0000313" key="3">
    <source>
        <dbReference type="Proteomes" id="UP001551695"/>
    </source>
</evidence>
<gene>
    <name evidence="2" type="ORF">AB0I48_19480</name>
</gene>
<dbReference type="InterPro" id="IPR006083">
    <property type="entry name" value="PRK/URK"/>
</dbReference>
<protein>
    <submittedName>
        <fullName evidence="2">Nucleoside/nucleotide kinase family protein</fullName>
    </submittedName>
</protein>
<dbReference type="NCBIfam" id="NF006743">
    <property type="entry name" value="PRK09270.1-2"/>
    <property type="match status" value="1"/>
</dbReference>
<dbReference type="GO" id="GO:0016301">
    <property type="term" value="F:kinase activity"/>
    <property type="evidence" value="ECO:0007669"/>
    <property type="project" value="UniProtKB-KW"/>
</dbReference>
<reference evidence="2 3" key="1">
    <citation type="submission" date="2024-06" db="EMBL/GenBank/DDBJ databases">
        <title>The Natural Products Discovery Center: Release of the First 8490 Sequenced Strains for Exploring Actinobacteria Biosynthetic Diversity.</title>
        <authorList>
            <person name="Kalkreuter E."/>
            <person name="Kautsar S.A."/>
            <person name="Yang D."/>
            <person name="Bader C.D."/>
            <person name="Teijaro C.N."/>
            <person name="Fluegel L."/>
            <person name="Davis C.M."/>
            <person name="Simpson J.R."/>
            <person name="Lauterbach L."/>
            <person name="Steele A.D."/>
            <person name="Gui C."/>
            <person name="Meng S."/>
            <person name="Li G."/>
            <person name="Viehrig K."/>
            <person name="Ye F."/>
            <person name="Su P."/>
            <person name="Kiefer A.F."/>
            <person name="Nichols A."/>
            <person name="Cepeda A.J."/>
            <person name="Yan W."/>
            <person name="Fan B."/>
            <person name="Jiang Y."/>
            <person name="Adhikari A."/>
            <person name="Zheng C.-J."/>
            <person name="Schuster L."/>
            <person name="Cowan T.M."/>
            <person name="Smanski M.J."/>
            <person name="Chevrette M.G."/>
            <person name="De Carvalho L.P.S."/>
            <person name="Shen B."/>
        </authorList>
    </citation>
    <scope>NUCLEOTIDE SEQUENCE [LARGE SCALE GENOMIC DNA]</scope>
    <source>
        <strain evidence="2 3">NPDC050403</strain>
    </source>
</reference>
<comment type="caution">
    <text evidence="2">The sequence shown here is derived from an EMBL/GenBank/DDBJ whole genome shotgun (WGS) entry which is preliminary data.</text>
</comment>
<dbReference type="EMBL" id="JBFAKC010000008">
    <property type="protein sequence ID" value="MEV0709750.1"/>
    <property type="molecule type" value="Genomic_DNA"/>
</dbReference>
<dbReference type="Gene3D" id="3.40.50.300">
    <property type="entry name" value="P-loop containing nucleotide triphosphate hydrolases"/>
    <property type="match status" value="1"/>
</dbReference>
<dbReference type="InterPro" id="IPR027417">
    <property type="entry name" value="P-loop_NTPase"/>
</dbReference>
<proteinExistence type="predicted"/>
<dbReference type="Proteomes" id="UP001551695">
    <property type="component" value="Unassembled WGS sequence"/>
</dbReference>
<dbReference type="RefSeq" id="WP_357785482.1">
    <property type="nucleotide sequence ID" value="NZ_JBFAKC010000008.1"/>
</dbReference>
<accession>A0ABV3FWF1</accession>
<name>A0ABV3FWF1_9NOCA</name>
<evidence type="ECO:0000313" key="2">
    <source>
        <dbReference type="EMBL" id="MEV0709750.1"/>
    </source>
</evidence>
<evidence type="ECO:0000259" key="1">
    <source>
        <dbReference type="Pfam" id="PF00485"/>
    </source>
</evidence>
<feature type="domain" description="Phosphoribulokinase/uridine kinase" evidence="1">
    <location>
        <begin position="29"/>
        <end position="214"/>
    </location>
</feature>
<dbReference type="Pfam" id="PF00485">
    <property type="entry name" value="PRK"/>
    <property type="match status" value="1"/>
</dbReference>
<organism evidence="2 3">
    <name type="scientific">Nocardia aurea</name>
    <dbReference type="NCBI Taxonomy" id="2144174"/>
    <lineage>
        <taxon>Bacteria</taxon>
        <taxon>Bacillati</taxon>
        <taxon>Actinomycetota</taxon>
        <taxon>Actinomycetes</taxon>
        <taxon>Mycobacteriales</taxon>
        <taxon>Nocardiaceae</taxon>
        <taxon>Nocardia</taxon>
    </lineage>
</organism>
<keyword evidence="3" id="KW-1185">Reference proteome</keyword>